<dbReference type="Proteomes" id="UP000230709">
    <property type="component" value="Chromosome"/>
</dbReference>
<dbReference type="SMART" id="SM00710">
    <property type="entry name" value="PbH1"/>
    <property type="match status" value="6"/>
</dbReference>
<dbReference type="SUPFAM" id="SSF51126">
    <property type="entry name" value="Pectin lyase-like"/>
    <property type="match status" value="1"/>
</dbReference>
<dbReference type="InterPro" id="IPR006626">
    <property type="entry name" value="PbH1"/>
</dbReference>
<protein>
    <submittedName>
        <fullName evidence="1">Uncharacterized protein</fullName>
    </submittedName>
</protein>
<dbReference type="KEGG" id="mtw:CQW49_17495"/>
<proteinExistence type="predicted"/>
<name>A0A2D2D393_METT3</name>
<accession>A0A2D2D393</accession>
<keyword evidence="2" id="KW-1185">Reference proteome</keyword>
<dbReference type="RefSeq" id="WP_003608344.1">
    <property type="nucleotide sequence ID" value="NZ_ADVE02000001.1"/>
</dbReference>
<reference evidence="2" key="1">
    <citation type="submission" date="2017-10" db="EMBL/GenBank/DDBJ databases">
        <title>Completed PacBio SMRT sequence of Methylosinus trichosporium OB3b reveals presence of a third large plasmid.</title>
        <authorList>
            <person name="Charles T.C."/>
            <person name="Lynch M.D.J."/>
            <person name="Heil J.R."/>
            <person name="Cheng J."/>
        </authorList>
    </citation>
    <scope>NUCLEOTIDE SEQUENCE [LARGE SCALE GENOMIC DNA]</scope>
    <source>
        <strain evidence="2">OB3b</strain>
    </source>
</reference>
<gene>
    <name evidence="1" type="ORF">CQW49_17495</name>
</gene>
<dbReference type="AlphaFoldDB" id="A0A2D2D393"/>
<dbReference type="EMBL" id="CP023737">
    <property type="protein sequence ID" value="ATQ69473.1"/>
    <property type="molecule type" value="Genomic_DNA"/>
</dbReference>
<dbReference type="InterPro" id="IPR012334">
    <property type="entry name" value="Pectin_lyas_fold"/>
</dbReference>
<evidence type="ECO:0000313" key="1">
    <source>
        <dbReference type="EMBL" id="ATQ69473.1"/>
    </source>
</evidence>
<organism evidence="1 2">
    <name type="scientific">Methylosinus trichosporium (strain ATCC 35070 / NCIMB 11131 / UNIQEM 75 / OB3b)</name>
    <dbReference type="NCBI Taxonomy" id="595536"/>
    <lineage>
        <taxon>Bacteria</taxon>
        <taxon>Pseudomonadati</taxon>
        <taxon>Pseudomonadota</taxon>
        <taxon>Alphaproteobacteria</taxon>
        <taxon>Hyphomicrobiales</taxon>
        <taxon>Methylocystaceae</taxon>
        <taxon>Methylosinus</taxon>
    </lineage>
</organism>
<evidence type="ECO:0000313" key="2">
    <source>
        <dbReference type="Proteomes" id="UP000230709"/>
    </source>
</evidence>
<dbReference type="Gene3D" id="2.160.20.10">
    <property type="entry name" value="Single-stranded right-handed beta-helix, Pectin lyase-like"/>
    <property type="match status" value="1"/>
</dbReference>
<sequence length="586" mass="62699">MTTMDTTVYDPTNKHADAFNSANHVYLASHTGAYAHPVADRLNQEVWVTDYWDPSYGSDWRIPIQRAIQAGGLVRFPPGEFYVSRDSNAIGVQLVSNTFLVGAGQGVTVIKALDGTGNIHLVSTIGTGNTNIGIFNLTLDHNGTAIGATTGCHAVRINEVDGFYMRGVAVKNSDQHGIVTEVDSSSHTVLDRVNKNIFISDVYLENIGVSGRGGGDGLRLFYGAKDVVVNNVIGYGIEYHGIHVAYGAATVNNVILYNVGNVAISPQSDGVVMSNIHVEWESDHLICDLLANRPTAGTFGRHFYASDTGDWFYDNGVQWMSAQSDPSGLWAITRSGTPLFPAGGKSHYSNVKIVMNITENTSFNNWASSDGFRLDTDYNSADNIYVSGKFRFGAYITGDNNNVSKITIDGCREDGIRISGGANNILDNWRVVTANLANNSSRAVRLSSCLNNKIINGYSLDSRTTIAISEEGTTNLSIITGNDVRPASSTKISPIGVDSVVRGNLGYKTEAKGTATIPSGSTSVSVTHGLNRTPSNGSIIVTPTNNPTTNPGYFWVSGTTSTVFVINCQNNPGSSGASFSWNAEVL</sequence>
<dbReference type="InterPro" id="IPR011050">
    <property type="entry name" value="Pectin_lyase_fold/virulence"/>
</dbReference>